<dbReference type="Pfam" id="PF01171">
    <property type="entry name" value="ATP_bind_3"/>
    <property type="match status" value="1"/>
</dbReference>
<feature type="domain" description="tRNA(Ile)-lysidine/2-thiocytidine synthase N-terminal" evidence="7">
    <location>
        <begin position="5"/>
        <end position="180"/>
    </location>
</feature>
<dbReference type="SUPFAM" id="SSF52402">
    <property type="entry name" value="Adenine nucleotide alpha hydrolases-like"/>
    <property type="match status" value="1"/>
</dbReference>
<dbReference type="NCBIfam" id="TIGR02432">
    <property type="entry name" value="lysidine_TilS_N"/>
    <property type="match status" value="1"/>
</dbReference>
<keyword evidence="2 6" id="KW-0819">tRNA processing</keyword>
<dbReference type="GO" id="GO:0006400">
    <property type="term" value="P:tRNA modification"/>
    <property type="evidence" value="ECO:0007669"/>
    <property type="project" value="UniProtKB-UniRule"/>
</dbReference>
<evidence type="ECO:0000256" key="4">
    <source>
        <dbReference type="ARBA" id="ARBA00022840"/>
    </source>
</evidence>
<keyword evidence="6" id="KW-0963">Cytoplasm</keyword>
<gene>
    <name evidence="6 8" type="primary">tilS</name>
    <name evidence="8" type="ORF">D3P06_11510</name>
</gene>
<dbReference type="OrthoDB" id="9807403at2"/>
<name>A0A418ZTN4_9RHOB</name>
<protein>
    <recommendedName>
        <fullName evidence="6">tRNA(Ile)-lysidine synthase</fullName>
        <ecNumber evidence="6">6.3.4.19</ecNumber>
    </recommendedName>
    <alternativeName>
        <fullName evidence="6">tRNA(Ile)-2-lysyl-cytidine synthase</fullName>
    </alternativeName>
    <alternativeName>
        <fullName evidence="6">tRNA(Ile)-lysidine synthetase</fullName>
    </alternativeName>
</protein>
<keyword evidence="3 6" id="KW-0547">Nucleotide-binding</keyword>
<evidence type="ECO:0000313" key="9">
    <source>
        <dbReference type="Proteomes" id="UP000285530"/>
    </source>
</evidence>
<dbReference type="InterPro" id="IPR012094">
    <property type="entry name" value="tRNA_Ile_lys_synt"/>
</dbReference>
<comment type="caution">
    <text evidence="8">The sequence shown here is derived from an EMBL/GenBank/DDBJ whole genome shotgun (WGS) entry which is preliminary data.</text>
</comment>
<comment type="subcellular location">
    <subcellularLocation>
        <location evidence="6">Cytoplasm</location>
    </subcellularLocation>
</comment>
<dbReference type="HAMAP" id="MF_01161">
    <property type="entry name" value="tRNA_Ile_lys_synt"/>
    <property type="match status" value="1"/>
</dbReference>
<dbReference type="EC" id="6.3.4.19" evidence="6"/>
<dbReference type="InterPro" id="IPR011063">
    <property type="entry name" value="TilS/TtcA_N"/>
</dbReference>
<organism evidence="8 9">
    <name type="scientific">Paracoccus aestuarii</name>
    <dbReference type="NCBI Taxonomy" id="453842"/>
    <lineage>
        <taxon>Bacteria</taxon>
        <taxon>Pseudomonadati</taxon>
        <taxon>Pseudomonadota</taxon>
        <taxon>Alphaproteobacteria</taxon>
        <taxon>Rhodobacterales</taxon>
        <taxon>Paracoccaceae</taxon>
        <taxon>Paracoccus</taxon>
    </lineage>
</organism>
<dbReference type="Proteomes" id="UP000285530">
    <property type="component" value="Unassembled WGS sequence"/>
</dbReference>
<keyword evidence="1 6" id="KW-0436">Ligase</keyword>
<evidence type="ECO:0000259" key="7">
    <source>
        <dbReference type="Pfam" id="PF01171"/>
    </source>
</evidence>
<comment type="similarity">
    <text evidence="6">Belongs to the tRNA(Ile)-lysidine synthase family.</text>
</comment>
<evidence type="ECO:0000256" key="5">
    <source>
        <dbReference type="ARBA" id="ARBA00048539"/>
    </source>
</evidence>
<evidence type="ECO:0000256" key="1">
    <source>
        <dbReference type="ARBA" id="ARBA00022598"/>
    </source>
</evidence>
<comment type="function">
    <text evidence="6">Ligates lysine onto the cytidine present at position 34 of the AUA codon-specific tRNA(Ile) that contains the anticodon CAU, in an ATP-dependent manner. Cytidine is converted to lysidine, thus changing the amino acid specificity of the tRNA from methionine to isoleucine.</text>
</comment>
<dbReference type="InterPro" id="IPR014729">
    <property type="entry name" value="Rossmann-like_a/b/a_fold"/>
</dbReference>
<dbReference type="AlphaFoldDB" id="A0A418ZTN4"/>
<dbReference type="PANTHER" id="PTHR43033">
    <property type="entry name" value="TRNA(ILE)-LYSIDINE SYNTHASE-RELATED"/>
    <property type="match status" value="1"/>
</dbReference>
<evidence type="ECO:0000256" key="6">
    <source>
        <dbReference type="HAMAP-Rule" id="MF_01161"/>
    </source>
</evidence>
<evidence type="ECO:0000313" key="8">
    <source>
        <dbReference type="EMBL" id="RJL02322.1"/>
    </source>
</evidence>
<reference evidence="8 9" key="1">
    <citation type="submission" date="2018-09" db="EMBL/GenBank/DDBJ databases">
        <title>Paracoccus onubensis nov. sp. a moderate halophilic bacterium isolated from Gruta de las Maravillas (Aracena, Spain).</title>
        <authorList>
            <person name="Jurado V."/>
            <person name="Gutierrez-Patricio S."/>
            <person name="Gonzalez-Pimentel J.L."/>
            <person name="Laiz L."/>
            <person name="Saiz-Jimenez C."/>
        </authorList>
    </citation>
    <scope>NUCLEOTIDE SEQUENCE [LARGE SCALE GENOMIC DNA]</scope>
    <source>
        <strain evidence="8 9">DSM 19484</strain>
    </source>
</reference>
<dbReference type="GO" id="GO:0005737">
    <property type="term" value="C:cytoplasm"/>
    <property type="evidence" value="ECO:0007669"/>
    <property type="project" value="UniProtKB-SubCell"/>
</dbReference>
<proteinExistence type="inferred from homology"/>
<sequence>MPALGLAVSGGGDSVAMMHVAAEWAQGRRLMVATVDHGLREDSAAEAEAVARAARDLGLSHAVLLWRRDTPVGNLMAQARDARLRLLSGWARRNDLPAVAIGHTADDLAETLVMRLGRGSGVDGLSAMTDWRDAFDMRWLRPLLGCGRAELRSWLGARGIGWIDDPSNDNADYDRVRARQAIAALGLDVGGLARSARHIAEARDALASYAALVADGAQVDRGSLTLPAAALREAPPEIRRRILVAAVRWVTGADYPPRRAAMMHALGAMLAQGRVTLDGAMLSPTGGGLRITREAQAALRTGPTRAPVWDRRWQVDGLAPDQHVAALGTAPLGQLPWRDSGLLRDEAAASPGIWRGADLVGAPLLRPVAGIRLAPLRGAADFRSLVKAH</sequence>
<comment type="domain">
    <text evidence="6">The N-terminal region contains the highly conserved SGGXDS motif, predicted to be a P-loop motif involved in ATP binding.</text>
</comment>
<dbReference type="CDD" id="cd01992">
    <property type="entry name" value="TilS_N"/>
    <property type="match status" value="1"/>
</dbReference>
<dbReference type="InterPro" id="IPR012795">
    <property type="entry name" value="tRNA_Ile_lys_synt_N"/>
</dbReference>
<dbReference type="PANTHER" id="PTHR43033:SF1">
    <property type="entry name" value="TRNA(ILE)-LYSIDINE SYNTHASE-RELATED"/>
    <property type="match status" value="1"/>
</dbReference>
<evidence type="ECO:0000256" key="2">
    <source>
        <dbReference type="ARBA" id="ARBA00022694"/>
    </source>
</evidence>
<feature type="binding site" evidence="6">
    <location>
        <begin position="9"/>
        <end position="14"/>
    </location>
    <ligand>
        <name>ATP</name>
        <dbReference type="ChEBI" id="CHEBI:30616"/>
    </ligand>
</feature>
<dbReference type="EMBL" id="QZEV01000058">
    <property type="protein sequence ID" value="RJL02322.1"/>
    <property type="molecule type" value="Genomic_DNA"/>
</dbReference>
<comment type="catalytic activity">
    <reaction evidence="5 6">
        <text>cytidine(34) in tRNA(Ile2) + L-lysine + ATP = lysidine(34) in tRNA(Ile2) + AMP + diphosphate + H(+)</text>
        <dbReference type="Rhea" id="RHEA:43744"/>
        <dbReference type="Rhea" id="RHEA-COMP:10625"/>
        <dbReference type="Rhea" id="RHEA-COMP:10670"/>
        <dbReference type="ChEBI" id="CHEBI:15378"/>
        <dbReference type="ChEBI" id="CHEBI:30616"/>
        <dbReference type="ChEBI" id="CHEBI:32551"/>
        <dbReference type="ChEBI" id="CHEBI:33019"/>
        <dbReference type="ChEBI" id="CHEBI:82748"/>
        <dbReference type="ChEBI" id="CHEBI:83665"/>
        <dbReference type="ChEBI" id="CHEBI:456215"/>
        <dbReference type="EC" id="6.3.4.19"/>
    </reaction>
</comment>
<dbReference type="Gene3D" id="3.40.50.620">
    <property type="entry name" value="HUPs"/>
    <property type="match status" value="1"/>
</dbReference>
<keyword evidence="9" id="KW-1185">Reference proteome</keyword>
<evidence type="ECO:0000256" key="3">
    <source>
        <dbReference type="ARBA" id="ARBA00022741"/>
    </source>
</evidence>
<keyword evidence="4 6" id="KW-0067">ATP-binding</keyword>
<dbReference type="GO" id="GO:0032267">
    <property type="term" value="F:tRNA(Ile)-lysidine synthase activity"/>
    <property type="evidence" value="ECO:0007669"/>
    <property type="project" value="UniProtKB-EC"/>
</dbReference>
<dbReference type="GO" id="GO:0005524">
    <property type="term" value="F:ATP binding"/>
    <property type="evidence" value="ECO:0007669"/>
    <property type="project" value="UniProtKB-UniRule"/>
</dbReference>
<accession>A0A418ZTN4</accession>